<feature type="domain" description="VTT" evidence="7">
    <location>
        <begin position="62"/>
        <end position="190"/>
    </location>
</feature>
<gene>
    <name evidence="8" type="ORF">CV102_10405</name>
</gene>
<evidence type="ECO:0000256" key="4">
    <source>
        <dbReference type="ARBA" id="ARBA00022989"/>
    </source>
</evidence>
<keyword evidence="9" id="KW-1185">Reference proteome</keyword>
<sequence>MTMPQASTRVLAGVLLLGTITTAGVLVSASTVVNVAQSVATDPIYFGLLVASLYLVRPLFALPTTPLAVVVGYGYGIWMGVPIALAGVAATVIPVFVLARWFAGCDDPRAMGLPVSERIGRLLERTEGAVRRYYDTAGPIRGVTASRLAPIPSDVSTCAAAVSGVRLRHLVIGTVLGELPWTVAAVVVGASAATVTVGGFGELGVALTLACSVAALLLVAGPVARRLWTRPRAGDANRSADGSADGWVRRYRKGSLQS</sequence>
<dbReference type="PANTHER" id="PTHR12677">
    <property type="entry name" value="GOLGI APPARATUS MEMBRANE PROTEIN TVP38-RELATED"/>
    <property type="match status" value="1"/>
</dbReference>
<dbReference type="AlphaFoldDB" id="A0A8J8Q776"/>
<evidence type="ECO:0000256" key="3">
    <source>
        <dbReference type="ARBA" id="ARBA00022692"/>
    </source>
</evidence>
<comment type="subcellular location">
    <subcellularLocation>
        <location evidence="1">Cell membrane</location>
        <topology evidence="1">Multi-pass membrane protein</topology>
    </subcellularLocation>
</comment>
<dbReference type="PANTHER" id="PTHR12677:SF59">
    <property type="entry name" value="GOLGI APPARATUS MEMBRANE PROTEIN TVP38-RELATED"/>
    <property type="match status" value="1"/>
</dbReference>
<feature type="transmembrane region" description="Helical" evidence="6">
    <location>
        <begin position="203"/>
        <end position="224"/>
    </location>
</feature>
<feature type="transmembrane region" description="Helical" evidence="6">
    <location>
        <begin position="45"/>
        <end position="71"/>
    </location>
</feature>
<dbReference type="EMBL" id="PHNJ01000004">
    <property type="protein sequence ID" value="TYL38909.1"/>
    <property type="molecule type" value="Genomic_DNA"/>
</dbReference>
<dbReference type="RefSeq" id="WP_148857910.1">
    <property type="nucleotide sequence ID" value="NZ_PHNJ01000004.1"/>
</dbReference>
<dbReference type="Pfam" id="PF09335">
    <property type="entry name" value="VTT_dom"/>
    <property type="match status" value="1"/>
</dbReference>
<evidence type="ECO:0000313" key="9">
    <source>
        <dbReference type="Proteomes" id="UP000766904"/>
    </source>
</evidence>
<evidence type="ECO:0000256" key="5">
    <source>
        <dbReference type="ARBA" id="ARBA00023136"/>
    </source>
</evidence>
<reference evidence="8" key="1">
    <citation type="submission" date="2017-11" db="EMBL/GenBank/DDBJ databases">
        <authorList>
            <person name="Kajale S.C."/>
            <person name="Sharma A."/>
        </authorList>
    </citation>
    <scope>NUCLEOTIDE SEQUENCE</scope>
    <source>
        <strain evidence="8">LS1_42</strain>
    </source>
</reference>
<dbReference type="InterPro" id="IPR032816">
    <property type="entry name" value="VTT_dom"/>
</dbReference>
<name>A0A8J8Q776_9EURY</name>
<keyword evidence="3 6" id="KW-0812">Transmembrane</keyword>
<evidence type="ECO:0000259" key="7">
    <source>
        <dbReference type="Pfam" id="PF09335"/>
    </source>
</evidence>
<organism evidence="8 9">
    <name type="scientific">Natronococcus pandeyae</name>
    <dbReference type="NCBI Taxonomy" id="2055836"/>
    <lineage>
        <taxon>Archaea</taxon>
        <taxon>Methanobacteriati</taxon>
        <taxon>Methanobacteriota</taxon>
        <taxon>Stenosarchaea group</taxon>
        <taxon>Halobacteria</taxon>
        <taxon>Halobacteriales</taxon>
        <taxon>Natrialbaceae</taxon>
        <taxon>Natronococcus</taxon>
    </lineage>
</organism>
<dbReference type="InterPro" id="IPR015414">
    <property type="entry name" value="TMEM64"/>
</dbReference>
<evidence type="ECO:0000256" key="2">
    <source>
        <dbReference type="ARBA" id="ARBA00022475"/>
    </source>
</evidence>
<evidence type="ECO:0000313" key="8">
    <source>
        <dbReference type="EMBL" id="TYL38909.1"/>
    </source>
</evidence>
<keyword evidence="5 6" id="KW-0472">Membrane</keyword>
<accession>A0A8J8Q776</accession>
<dbReference type="Proteomes" id="UP000766904">
    <property type="component" value="Unassembled WGS sequence"/>
</dbReference>
<evidence type="ECO:0000256" key="1">
    <source>
        <dbReference type="ARBA" id="ARBA00004651"/>
    </source>
</evidence>
<dbReference type="GO" id="GO:0005886">
    <property type="term" value="C:plasma membrane"/>
    <property type="evidence" value="ECO:0007669"/>
    <property type="project" value="UniProtKB-SubCell"/>
</dbReference>
<protein>
    <submittedName>
        <fullName evidence="8">TVP38/TMEM64 family protein</fullName>
    </submittedName>
</protein>
<keyword evidence="2" id="KW-1003">Cell membrane</keyword>
<feature type="transmembrane region" description="Helical" evidence="6">
    <location>
        <begin position="83"/>
        <end position="103"/>
    </location>
</feature>
<dbReference type="OrthoDB" id="293407at2157"/>
<comment type="caution">
    <text evidence="8">The sequence shown here is derived from an EMBL/GenBank/DDBJ whole genome shotgun (WGS) entry which is preliminary data.</text>
</comment>
<keyword evidence="4 6" id="KW-1133">Transmembrane helix</keyword>
<evidence type="ECO:0000256" key="6">
    <source>
        <dbReference type="SAM" id="Phobius"/>
    </source>
</evidence>
<proteinExistence type="predicted"/>